<reference evidence="1 2" key="1">
    <citation type="submission" date="2016-10" db="EMBL/GenBank/DDBJ databases">
        <authorList>
            <person name="de Groot N.N."/>
        </authorList>
    </citation>
    <scope>NUCLEOTIDE SEQUENCE [LARGE SCALE GENOMIC DNA]</scope>
    <source>
        <strain evidence="1 2">DSM 19012</strain>
    </source>
</reference>
<evidence type="ECO:0000313" key="1">
    <source>
        <dbReference type="EMBL" id="SFE54878.1"/>
    </source>
</evidence>
<dbReference type="InParanoid" id="A0A1I2BG74"/>
<dbReference type="Proteomes" id="UP000181976">
    <property type="component" value="Unassembled WGS sequence"/>
</dbReference>
<name>A0A1I2BG74_9BACT</name>
<dbReference type="GO" id="GO:0016740">
    <property type="term" value="F:transferase activity"/>
    <property type="evidence" value="ECO:0007669"/>
    <property type="project" value="UniProtKB-KW"/>
</dbReference>
<dbReference type="Pfam" id="PF14907">
    <property type="entry name" value="NTP_transf_5"/>
    <property type="match status" value="1"/>
</dbReference>
<dbReference type="RefSeq" id="WP_010528092.1">
    <property type="nucleotide sequence ID" value="NZ_AFSL01000072.1"/>
</dbReference>
<sequence>MSKNSPFSSPIAKLVFEWCRFDTSIKWSEITESIKDILNFATRNGVAPWCYYQYQKQKKSSLPDQLEQPLKMQYLQTLLMNRQKWKVFQDINTISQQHNIPIIPLKGIALAYTLYPQEALRPMGDIDILVPEDKINSFQEIMLQHGATTLCPPLSGYHAKINAHIPAMLWQNIMIEPHQRLFALGNSFNPQNTDLFKETISPSNNLEITVLNDVLQAYHLAAHIFKGYKLGGMRLSWLLDLALILQRNIKDSDFFQKIININPKVQRQISSVIYWSSLLLPHHPWNIKHNIPFPDEMMFHKERNTSQKHKLMVFNDIIKLPGLHHKTLLLFREFFPEKAYMDHQYGKHRGFSLLLLYFKRILGL</sequence>
<dbReference type="AlphaFoldDB" id="A0A1I2BG74"/>
<dbReference type="OrthoDB" id="1117814at2"/>
<dbReference type="InterPro" id="IPR039498">
    <property type="entry name" value="NTP_transf_5"/>
</dbReference>
<accession>A0A1I2BG74</accession>
<evidence type="ECO:0000313" key="2">
    <source>
        <dbReference type="Proteomes" id="UP000181976"/>
    </source>
</evidence>
<gene>
    <name evidence="1" type="ORF">SAMN05444380_11344</name>
</gene>
<keyword evidence="2" id="KW-1185">Reference proteome</keyword>
<proteinExistence type="predicted"/>
<keyword evidence="1" id="KW-0808">Transferase</keyword>
<dbReference type="EMBL" id="FONA01000013">
    <property type="protein sequence ID" value="SFE54878.1"/>
    <property type="molecule type" value="Genomic_DNA"/>
</dbReference>
<protein>
    <submittedName>
        <fullName evidence="1">Uncharacterized nucleotidyltransferase</fullName>
    </submittedName>
</protein>
<organism evidence="1 2">
    <name type="scientific">Thermophagus xiamenensis</name>
    <dbReference type="NCBI Taxonomy" id="385682"/>
    <lineage>
        <taxon>Bacteria</taxon>
        <taxon>Pseudomonadati</taxon>
        <taxon>Bacteroidota</taxon>
        <taxon>Bacteroidia</taxon>
        <taxon>Marinilabiliales</taxon>
        <taxon>Marinilabiliaceae</taxon>
        <taxon>Thermophagus</taxon>
    </lineage>
</organism>
<dbReference type="eggNOG" id="COG1216">
    <property type="taxonomic scope" value="Bacteria"/>
</dbReference>